<reference evidence="1" key="1">
    <citation type="journal article" date="2023" name="Mol. Biol. Evol.">
        <title>Third-Generation Sequencing Reveals the Adaptive Role of the Epigenome in Three Deep-Sea Polychaetes.</title>
        <authorList>
            <person name="Perez M."/>
            <person name="Aroh O."/>
            <person name="Sun Y."/>
            <person name="Lan Y."/>
            <person name="Juniper S.K."/>
            <person name="Young C.R."/>
            <person name="Angers B."/>
            <person name="Qian P.Y."/>
        </authorList>
    </citation>
    <scope>NUCLEOTIDE SEQUENCE</scope>
    <source>
        <strain evidence="1">P08H-3</strain>
    </source>
</reference>
<accession>A0AAD9JGZ2</accession>
<evidence type="ECO:0000313" key="1">
    <source>
        <dbReference type="EMBL" id="KAK2152473.1"/>
    </source>
</evidence>
<dbReference type="AlphaFoldDB" id="A0AAD9JGZ2"/>
<sequence>MKAADIQRDMKIPAIHPPDAKETAPLRDYPLTIIIVNRKSKTQDPQGAFTEASDRVSSLYRHQAAINIYTDASVGQDGKSAWACFLEGVHRNPCGRLPDHTPITLAELHGGRHKTDTKT</sequence>
<protein>
    <submittedName>
        <fullName evidence="1">Uncharacterized protein</fullName>
    </submittedName>
</protein>
<keyword evidence="2" id="KW-1185">Reference proteome</keyword>
<organism evidence="1 2">
    <name type="scientific">Paralvinella palmiformis</name>
    <dbReference type="NCBI Taxonomy" id="53620"/>
    <lineage>
        <taxon>Eukaryota</taxon>
        <taxon>Metazoa</taxon>
        <taxon>Spiralia</taxon>
        <taxon>Lophotrochozoa</taxon>
        <taxon>Annelida</taxon>
        <taxon>Polychaeta</taxon>
        <taxon>Sedentaria</taxon>
        <taxon>Canalipalpata</taxon>
        <taxon>Terebellida</taxon>
        <taxon>Terebelliformia</taxon>
        <taxon>Alvinellidae</taxon>
        <taxon>Paralvinella</taxon>
    </lineage>
</organism>
<name>A0AAD9JGZ2_9ANNE</name>
<gene>
    <name evidence="1" type="ORF">LSH36_327g01007</name>
</gene>
<comment type="caution">
    <text evidence="1">The sequence shown here is derived from an EMBL/GenBank/DDBJ whole genome shotgun (WGS) entry which is preliminary data.</text>
</comment>
<dbReference type="Proteomes" id="UP001208570">
    <property type="component" value="Unassembled WGS sequence"/>
</dbReference>
<evidence type="ECO:0000313" key="2">
    <source>
        <dbReference type="Proteomes" id="UP001208570"/>
    </source>
</evidence>
<proteinExistence type="predicted"/>
<dbReference type="EMBL" id="JAODUP010000327">
    <property type="protein sequence ID" value="KAK2152473.1"/>
    <property type="molecule type" value="Genomic_DNA"/>
</dbReference>